<name>A0A1E5FDS3_VIBSP</name>
<reference evidence="1 2" key="1">
    <citation type="journal article" date="2012" name="Science">
        <title>Ecological populations of bacteria act as socially cohesive units of antibiotic production and resistance.</title>
        <authorList>
            <person name="Cordero O.X."/>
            <person name="Wildschutte H."/>
            <person name="Kirkup B."/>
            <person name="Proehl S."/>
            <person name="Ngo L."/>
            <person name="Hussain F."/>
            <person name="Le Roux F."/>
            <person name="Mincer T."/>
            <person name="Polz M.F."/>
        </authorList>
    </citation>
    <scope>NUCLEOTIDE SEQUENCE [LARGE SCALE GENOMIC DNA]</scope>
    <source>
        <strain evidence="1 2">12E03</strain>
    </source>
</reference>
<dbReference type="AlphaFoldDB" id="A0A1E5FDS3"/>
<protein>
    <submittedName>
        <fullName evidence="1">Polyketide cyclase</fullName>
    </submittedName>
</protein>
<dbReference type="PANTHER" id="PTHR38436">
    <property type="entry name" value="POLYKETIDE CYCLASE SNOAL-LIKE DOMAIN"/>
    <property type="match status" value="1"/>
</dbReference>
<accession>A0A1E5FDS3</accession>
<dbReference type="RefSeq" id="WP_019823694.1">
    <property type="nucleotide sequence ID" value="NZ_AJZD02000311.1"/>
</dbReference>
<evidence type="ECO:0000313" key="2">
    <source>
        <dbReference type="Proteomes" id="UP000094802"/>
    </source>
</evidence>
<gene>
    <name evidence="1" type="ORF">A142_10225</name>
</gene>
<organism evidence="1 2">
    <name type="scientific">Vibrio splendidus 12E03</name>
    <dbReference type="NCBI Taxonomy" id="1191305"/>
    <lineage>
        <taxon>Bacteria</taxon>
        <taxon>Pseudomonadati</taxon>
        <taxon>Pseudomonadota</taxon>
        <taxon>Gammaproteobacteria</taxon>
        <taxon>Vibrionales</taxon>
        <taxon>Vibrionaceae</taxon>
        <taxon>Vibrio</taxon>
    </lineage>
</organism>
<sequence length="331" mass="37175">MLNSLIENFYKTYFNAHSSERTQVAHEMLNADVKWCVAHPINDLSGVEATEQAFLLPLINSLPDVERRPSIIMQGEYEGRTWVNSTGYFVGTFAQPLFGIPATGKTLYLRYTEMVCIQEGQIVESYLIPDFIDAMNQVGVNPLRASLGHSGLVPAPATQDGIQTGSIAAQESEKSQKLVLDMLACLGRFDGKRLDSMDLENYWHDDFMWYGPAAIGTTRGIQGFRDQHQGPFVFAFPDRSVDIELNILSKNDYVSTGGWPHMHGTHTGSSGWLGLAPTGKHIELRVMDIWRREGELLKENWVAIDIAHILKQLGYDLFGQMEEQLKGREHV</sequence>
<dbReference type="EMBL" id="AJZD02000311">
    <property type="protein sequence ID" value="OEF86824.1"/>
    <property type="molecule type" value="Genomic_DNA"/>
</dbReference>
<dbReference type="OrthoDB" id="1948945at2"/>
<dbReference type="GO" id="GO:0030638">
    <property type="term" value="P:polyketide metabolic process"/>
    <property type="evidence" value="ECO:0007669"/>
    <property type="project" value="InterPro"/>
</dbReference>
<dbReference type="InterPro" id="IPR032710">
    <property type="entry name" value="NTF2-like_dom_sf"/>
</dbReference>
<proteinExistence type="predicted"/>
<dbReference type="InterPro" id="IPR009959">
    <property type="entry name" value="Cyclase_SnoaL-like"/>
</dbReference>
<dbReference type="PANTHER" id="PTHR38436:SF1">
    <property type="entry name" value="ESTER CYCLASE"/>
    <property type="match status" value="1"/>
</dbReference>
<dbReference type="Proteomes" id="UP000094802">
    <property type="component" value="Unassembled WGS sequence"/>
</dbReference>
<evidence type="ECO:0000313" key="1">
    <source>
        <dbReference type="EMBL" id="OEF86824.1"/>
    </source>
</evidence>
<dbReference type="Pfam" id="PF07366">
    <property type="entry name" value="SnoaL"/>
    <property type="match status" value="2"/>
</dbReference>
<dbReference type="Gene3D" id="3.10.450.50">
    <property type="match status" value="2"/>
</dbReference>
<comment type="caution">
    <text evidence="1">The sequence shown here is derived from an EMBL/GenBank/DDBJ whole genome shotgun (WGS) entry which is preliminary data.</text>
</comment>
<dbReference type="SUPFAM" id="SSF54427">
    <property type="entry name" value="NTF2-like"/>
    <property type="match status" value="2"/>
</dbReference>